<evidence type="ECO:0000256" key="1">
    <source>
        <dbReference type="ARBA" id="ARBA00022801"/>
    </source>
</evidence>
<accession>A0A1G9LJG0</accession>
<dbReference type="CDD" id="cd07067">
    <property type="entry name" value="HP_PGM_like"/>
    <property type="match status" value="1"/>
</dbReference>
<dbReference type="GO" id="GO:0043456">
    <property type="term" value="P:regulation of pentose-phosphate shunt"/>
    <property type="evidence" value="ECO:0007669"/>
    <property type="project" value="TreeGrafter"/>
</dbReference>
<evidence type="ECO:0000256" key="2">
    <source>
        <dbReference type="PIRSR" id="PIRSR613078-1"/>
    </source>
</evidence>
<dbReference type="EMBL" id="FNGM01000004">
    <property type="protein sequence ID" value="SDL62036.1"/>
    <property type="molecule type" value="Genomic_DNA"/>
</dbReference>
<evidence type="ECO:0000313" key="6">
    <source>
        <dbReference type="Proteomes" id="UP000182783"/>
    </source>
</evidence>
<dbReference type="OrthoDB" id="9783269at2"/>
<feature type="compositionally biased region" description="Basic and acidic residues" evidence="4">
    <location>
        <begin position="30"/>
        <end position="49"/>
    </location>
</feature>
<evidence type="ECO:0000256" key="3">
    <source>
        <dbReference type="PIRSR" id="PIRSR613078-2"/>
    </source>
</evidence>
<dbReference type="SMART" id="SM00855">
    <property type="entry name" value="PGAM"/>
    <property type="match status" value="1"/>
</dbReference>
<dbReference type="InterPro" id="IPR013078">
    <property type="entry name" value="His_Pase_superF_clade-1"/>
</dbReference>
<dbReference type="InterPro" id="IPR029033">
    <property type="entry name" value="His_PPase_superfam"/>
</dbReference>
<feature type="active site" description="Tele-phosphohistidine intermediate" evidence="2">
    <location>
        <position position="76"/>
    </location>
</feature>
<dbReference type="Pfam" id="PF00300">
    <property type="entry name" value="His_Phos_1"/>
    <property type="match status" value="1"/>
</dbReference>
<dbReference type="InterPro" id="IPR051695">
    <property type="entry name" value="Phosphoglycerate_Mutase"/>
</dbReference>
<dbReference type="Proteomes" id="UP000182783">
    <property type="component" value="Unassembled WGS sequence"/>
</dbReference>
<dbReference type="GO" id="GO:0045820">
    <property type="term" value="P:negative regulation of glycolytic process"/>
    <property type="evidence" value="ECO:0007669"/>
    <property type="project" value="TreeGrafter"/>
</dbReference>
<dbReference type="PANTHER" id="PTHR46517">
    <property type="entry name" value="FRUCTOSE-2,6-BISPHOSPHATASE TIGAR"/>
    <property type="match status" value="1"/>
</dbReference>
<gene>
    <name evidence="5" type="ORF">SAMN05216191_104102</name>
</gene>
<feature type="binding site" evidence="3">
    <location>
        <begin position="75"/>
        <end position="82"/>
    </location>
    <ligand>
        <name>substrate</name>
    </ligand>
</feature>
<dbReference type="Gene3D" id="3.40.50.1240">
    <property type="entry name" value="Phosphoglycerate mutase-like"/>
    <property type="match status" value="1"/>
</dbReference>
<feature type="region of interest" description="Disordered" evidence="4">
    <location>
        <begin position="1"/>
        <end position="64"/>
    </location>
</feature>
<evidence type="ECO:0000313" key="5">
    <source>
        <dbReference type="EMBL" id="SDL62036.1"/>
    </source>
</evidence>
<organism evidence="5 6">
    <name type="scientific">Paenibacillus jilunlii</name>
    <dbReference type="NCBI Taxonomy" id="682956"/>
    <lineage>
        <taxon>Bacteria</taxon>
        <taxon>Bacillati</taxon>
        <taxon>Bacillota</taxon>
        <taxon>Bacilli</taxon>
        <taxon>Bacillales</taxon>
        <taxon>Paenibacillaceae</taxon>
        <taxon>Paenibacillus</taxon>
    </lineage>
</organism>
<protein>
    <submittedName>
        <fullName evidence="5">Alpha-ribazole phosphatase</fullName>
    </submittedName>
</protein>
<dbReference type="GO" id="GO:0005829">
    <property type="term" value="C:cytosol"/>
    <property type="evidence" value="ECO:0007669"/>
    <property type="project" value="TreeGrafter"/>
</dbReference>
<dbReference type="PANTHER" id="PTHR46517:SF1">
    <property type="entry name" value="FRUCTOSE-2,6-BISPHOSPHATASE TIGAR"/>
    <property type="match status" value="1"/>
</dbReference>
<feature type="active site" description="Proton donor/acceptor" evidence="2">
    <location>
        <position position="150"/>
    </location>
</feature>
<evidence type="ECO:0000256" key="4">
    <source>
        <dbReference type="SAM" id="MobiDB-lite"/>
    </source>
</evidence>
<sequence>MAKTQSGLDFEPERKPVDELDTADEPSSGHVRESSSEYEHDPSPERKQTELGSDDQSESESGSDSGLVLELVLIRHGHTLWNKERRYLGSTDLALLPESRAELAALRQQPELAGGFWRVYCSDMRRCRETLDLIAPALMHNAIYDSRLREMSFGSWEGHTYEQLQHLPQYRSWIDDPAAVTPPGGEAWSAFTGRVEHFVSGLLQAAAAAPGLKNGSHAGPLRVLVVTHGGIIRQLLARTMEGCSFRDTAAPPPGTAATVRLQLQGGQWRLTSGYPAP</sequence>
<dbReference type="SUPFAM" id="SSF53254">
    <property type="entry name" value="Phosphoglycerate mutase-like"/>
    <property type="match status" value="1"/>
</dbReference>
<reference evidence="5 6" key="1">
    <citation type="submission" date="2016-10" db="EMBL/GenBank/DDBJ databases">
        <authorList>
            <person name="de Groot N.N."/>
        </authorList>
    </citation>
    <scope>NUCLEOTIDE SEQUENCE [LARGE SCALE GENOMIC DNA]</scope>
    <source>
        <strain evidence="5 6">CGMCC 1.10239</strain>
    </source>
</reference>
<dbReference type="RefSeq" id="WP_062523881.1">
    <property type="nucleotide sequence ID" value="NZ_CP048429.1"/>
</dbReference>
<dbReference type="AlphaFoldDB" id="A0A1G9LJG0"/>
<name>A0A1G9LJG0_9BACL</name>
<keyword evidence="1" id="KW-0378">Hydrolase</keyword>
<proteinExistence type="predicted"/>
<dbReference type="GO" id="GO:0004331">
    <property type="term" value="F:fructose-2,6-bisphosphate 2-phosphatase activity"/>
    <property type="evidence" value="ECO:0007669"/>
    <property type="project" value="TreeGrafter"/>
</dbReference>
<feature type="binding site" evidence="3">
    <location>
        <position position="126"/>
    </location>
    <ligand>
        <name>substrate</name>
    </ligand>
</feature>